<evidence type="ECO:0000256" key="1">
    <source>
        <dbReference type="SAM" id="Coils"/>
    </source>
</evidence>
<feature type="coiled-coil region" evidence="1">
    <location>
        <begin position="47"/>
        <end position="88"/>
    </location>
</feature>
<organism evidence="2">
    <name type="scientific">Zeugodacus cucurbitae</name>
    <name type="common">Melon fruit fly</name>
    <name type="synonym">Bactrocera cucurbitae</name>
    <dbReference type="NCBI Taxonomy" id="28588"/>
    <lineage>
        <taxon>Eukaryota</taxon>
        <taxon>Metazoa</taxon>
        <taxon>Ecdysozoa</taxon>
        <taxon>Arthropoda</taxon>
        <taxon>Hexapoda</taxon>
        <taxon>Insecta</taxon>
        <taxon>Pterygota</taxon>
        <taxon>Neoptera</taxon>
        <taxon>Endopterygota</taxon>
        <taxon>Diptera</taxon>
        <taxon>Brachycera</taxon>
        <taxon>Muscomorpha</taxon>
        <taxon>Tephritoidea</taxon>
        <taxon>Tephritidae</taxon>
        <taxon>Zeugodacus</taxon>
        <taxon>Zeugodacus</taxon>
    </lineage>
</organism>
<reference evidence="2" key="1">
    <citation type="submission" date="2014-11" db="EMBL/GenBank/DDBJ databases">
        <authorList>
            <person name="Geib S."/>
        </authorList>
    </citation>
    <scope>NUCLEOTIDE SEQUENCE</scope>
</reference>
<accession>A0A0A1X6C2</accession>
<keyword evidence="1" id="KW-0175">Coiled coil</keyword>
<dbReference type="AlphaFoldDB" id="A0A0A1X6C2"/>
<reference evidence="2" key="2">
    <citation type="journal article" date="2015" name="Gigascience">
        <title>Reconstructing a comprehensive transcriptome assembly of a white-pupal translocated strain of the pest fruit fly Bactrocera cucurbitae.</title>
        <authorList>
            <person name="Sim S.B."/>
            <person name="Calla B."/>
            <person name="Hall B."/>
            <person name="DeRego T."/>
            <person name="Geib S.M."/>
        </authorList>
    </citation>
    <scope>NUCLEOTIDE SEQUENCE</scope>
</reference>
<evidence type="ECO:0000313" key="2">
    <source>
        <dbReference type="EMBL" id="JAD06436.1"/>
    </source>
</evidence>
<proteinExistence type="predicted"/>
<sequence length="165" mass="18294">MKELQMRRAPTLVGRVLAATLALERAEERARHGDDDALRERVKVRVLATEERELEGLEQELAGKLRELVELVQVLVELVQELVKVEREQGGTDQEPVVDEPVQRHGDEAQAAKALVQVQLHGNEVQVTRAREPVELHGSVLVATPAELNQSGPVWLSAVQKDAKA</sequence>
<name>A0A0A1X6C2_ZEUCU</name>
<protein>
    <submittedName>
        <fullName evidence="2">Chaperone protein ClpB 1</fullName>
    </submittedName>
</protein>
<gene>
    <name evidence="2" type="primary">clpB1</name>
    <name evidence="2" type="ORF">g.12509</name>
</gene>
<dbReference type="EMBL" id="GBXI01007856">
    <property type="protein sequence ID" value="JAD06436.1"/>
    <property type="molecule type" value="Transcribed_RNA"/>
</dbReference>